<protein>
    <submittedName>
        <fullName evidence="1">Uncharacterized protein</fullName>
    </submittedName>
</protein>
<sequence length="245" mass="29335">MIIENNGFSTTALLGFFVSFEILVFLAVLKKEYRLKPISDGEYEILVYLLKVTVVLAVILAVFKLVIKLIAIVFEYFGKTVEKKETISIYDRLNLIFGYSGILFLTFIFCSHLWVLELTSSTIPFLYGFFWHILVGLFYFLFVFKSALKYVYNYEKSNSTKILKWMFYGTIIGYQFHREPYFLFFYFYYIVFFYFFLVELITVIHGDATLFVYDEYEYEEDEDGYPRKIRIISFQQPGIYYEEYP</sequence>
<dbReference type="Proteomes" id="UP000008281">
    <property type="component" value="Unassembled WGS sequence"/>
</dbReference>
<dbReference type="EMBL" id="DS268460">
    <property type="protein sequence ID" value="EFP06151.1"/>
    <property type="molecule type" value="Genomic_DNA"/>
</dbReference>
<dbReference type="GeneID" id="9814317"/>
<proteinExistence type="predicted"/>
<name>E3MNR5_CAERE</name>
<keyword evidence="2" id="KW-1185">Reference proteome</keyword>
<organism evidence="2">
    <name type="scientific">Caenorhabditis remanei</name>
    <name type="common">Caenorhabditis vulgaris</name>
    <dbReference type="NCBI Taxonomy" id="31234"/>
    <lineage>
        <taxon>Eukaryota</taxon>
        <taxon>Metazoa</taxon>
        <taxon>Ecdysozoa</taxon>
        <taxon>Nematoda</taxon>
        <taxon>Chromadorea</taxon>
        <taxon>Rhabditida</taxon>
        <taxon>Rhabditina</taxon>
        <taxon>Rhabditomorpha</taxon>
        <taxon>Rhabditoidea</taxon>
        <taxon>Rhabditidae</taxon>
        <taxon>Peloderinae</taxon>
        <taxon>Caenorhabditis</taxon>
    </lineage>
</organism>
<dbReference type="HOGENOM" id="CLU_991240_0_0_1"/>
<dbReference type="AlphaFoldDB" id="E3MNR5"/>
<reference evidence="1" key="1">
    <citation type="submission" date="2007-07" db="EMBL/GenBank/DDBJ databases">
        <title>PCAP assembly of the Caenorhabditis remanei genome.</title>
        <authorList>
            <consortium name="The Caenorhabditis remanei Sequencing Consortium"/>
            <person name="Wilson R.K."/>
        </authorList>
    </citation>
    <scope>NUCLEOTIDE SEQUENCE [LARGE SCALE GENOMIC DNA]</scope>
    <source>
        <strain evidence="1">PB4641</strain>
    </source>
</reference>
<dbReference type="RefSeq" id="XP_003102272.2">
    <property type="nucleotide sequence ID" value="XM_003102224.2"/>
</dbReference>
<evidence type="ECO:0000313" key="1">
    <source>
        <dbReference type="EMBL" id="EFP06151.1"/>
    </source>
</evidence>
<dbReference type="KEGG" id="crq:GCK72_011576"/>
<gene>
    <name evidence="1" type="ORF">CRE_05860</name>
</gene>
<evidence type="ECO:0000313" key="2">
    <source>
        <dbReference type="Proteomes" id="UP000008281"/>
    </source>
</evidence>
<dbReference type="CTD" id="9814317"/>
<accession>E3MNR5</accession>